<proteinExistence type="predicted"/>
<dbReference type="STRING" id="27835.A0A0N4XZI7"/>
<evidence type="ECO:0000313" key="3">
    <source>
        <dbReference type="EMBL" id="VDL72189.1"/>
    </source>
</evidence>
<dbReference type="PANTHER" id="PTHR13233:SF0">
    <property type="entry name" value="MICROSPHERULE PROTEIN 1"/>
    <property type="match status" value="1"/>
</dbReference>
<evidence type="ECO:0000256" key="1">
    <source>
        <dbReference type="SAM" id="MobiDB-lite"/>
    </source>
</evidence>
<dbReference type="SUPFAM" id="SSF49879">
    <property type="entry name" value="SMAD/FHA domain"/>
    <property type="match status" value="1"/>
</dbReference>
<dbReference type="InterPro" id="IPR000253">
    <property type="entry name" value="FHA_dom"/>
</dbReference>
<dbReference type="PANTHER" id="PTHR13233">
    <property type="entry name" value="MICROSPHERULE PROTEIN 1"/>
    <property type="match status" value="1"/>
</dbReference>
<dbReference type="GO" id="GO:0045944">
    <property type="term" value="P:positive regulation of transcription by RNA polymerase II"/>
    <property type="evidence" value="ECO:0007669"/>
    <property type="project" value="TreeGrafter"/>
</dbReference>
<dbReference type="GO" id="GO:0031011">
    <property type="term" value="C:Ino80 complex"/>
    <property type="evidence" value="ECO:0007669"/>
    <property type="project" value="InterPro"/>
</dbReference>
<evidence type="ECO:0000259" key="2">
    <source>
        <dbReference type="PROSITE" id="PS50006"/>
    </source>
</evidence>
<feature type="region of interest" description="Disordered" evidence="1">
    <location>
        <begin position="97"/>
        <end position="118"/>
    </location>
</feature>
<protein>
    <submittedName>
        <fullName evidence="5">Microspherule protein 1 (inferred by orthology to a human protein)</fullName>
    </submittedName>
</protein>
<dbReference type="GO" id="GO:0071339">
    <property type="term" value="C:MLL1 complex"/>
    <property type="evidence" value="ECO:0007669"/>
    <property type="project" value="InterPro"/>
</dbReference>
<gene>
    <name evidence="3" type="ORF">NBR_LOCUS8600</name>
</gene>
<dbReference type="InterPro" id="IPR008984">
    <property type="entry name" value="SMAD_FHA_dom_sf"/>
</dbReference>
<organism evidence="5">
    <name type="scientific">Nippostrongylus brasiliensis</name>
    <name type="common">Rat hookworm</name>
    <dbReference type="NCBI Taxonomy" id="27835"/>
    <lineage>
        <taxon>Eukaryota</taxon>
        <taxon>Metazoa</taxon>
        <taxon>Ecdysozoa</taxon>
        <taxon>Nematoda</taxon>
        <taxon>Chromadorea</taxon>
        <taxon>Rhabditida</taxon>
        <taxon>Rhabditina</taxon>
        <taxon>Rhabditomorpha</taxon>
        <taxon>Strongyloidea</taxon>
        <taxon>Heligmosomidae</taxon>
        <taxon>Nippostrongylus</taxon>
    </lineage>
</organism>
<evidence type="ECO:0000313" key="5">
    <source>
        <dbReference type="WBParaSite" id="NBR_0000859901-mRNA-1"/>
    </source>
</evidence>
<accession>A0A0N4XZI7</accession>
<keyword evidence="4" id="KW-1185">Reference proteome</keyword>
<dbReference type="GO" id="GO:0044545">
    <property type="term" value="C:NSL complex"/>
    <property type="evidence" value="ECO:0007669"/>
    <property type="project" value="TreeGrafter"/>
</dbReference>
<dbReference type="InterPro" id="IPR037912">
    <property type="entry name" value="MCRS1"/>
</dbReference>
<feature type="domain" description="FHA" evidence="2">
    <location>
        <begin position="284"/>
        <end position="341"/>
    </location>
</feature>
<dbReference type="WBParaSite" id="NBR_0000859901-mRNA-1">
    <property type="protein sequence ID" value="NBR_0000859901-mRNA-1"/>
    <property type="gene ID" value="NBR_0000859901"/>
</dbReference>
<sequence>MSRIWHPKPYFDRREPIALGGVSLVGQATNMFSEKEFFDGDSQKGNAADDPALSTAASNIYSQHFQQGQGLRDGHDTVGFGENFTLEEVVERWRQPTTQPVNLVGEDSKQNEANDPEVETDAGALNRRMRQLNLNDEVQDLPQNETGDVSMDNLRDMEADDKEVENDGGVPNRRMRHINRNREVQGLPEYEIGDVSMDNLGDMQGAQYFEMENAQHIPLFHRQNNAAVNEPANRIGTFRDRVVRQAIREEPRFDDPIFSLRRNRRPRAELRGSLCNFQILRDEVLIGRSIADTKVDVNLALEDPNEQIWGIQAILVFLPLSGRFLIRNVGIENIYVNDTAVTPGTSTILPNNSLIQFIRVRLTFKIIQ</sequence>
<dbReference type="GO" id="GO:0002151">
    <property type="term" value="F:G-quadruplex RNA binding"/>
    <property type="evidence" value="ECO:0007669"/>
    <property type="project" value="InterPro"/>
</dbReference>
<name>A0A0N4XZI7_NIPBR</name>
<evidence type="ECO:0000313" key="4">
    <source>
        <dbReference type="Proteomes" id="UP000271162"/>
    </source>
</evidence>
<dbReference type="EMBL" id="UYSL01020025">
    <property type="protein sequence ID" value="VDL72189.1"/>
    <property type="molecule type" value="Genomic_DNA"/>
</dbReference>
<dbReference type="Proteomes" id="UP000271162">
    <property type="component" value="Unassembled WGS sequence"/>
</dbReference>
<dbReference type="PROSITE" id="PS50006">
    <property type="entry name" value="FHA_DOMAIN"/>
    <property type="match status" value="1"/>
</dbReference>
<dbReference type="AlphaFoldDB" id="A0A0N4XZI7"/>
<reference evidence="5" key="1">
    <citation type="submission" date="2017-02" db="UniProtKB">
        <authorList>
            <consortium name="WormBaseParasite"/>
        </authorList>
    </citation>
    <scope>IDENTIFICATION</scope>
</reference>
<reference evidence="3 4" key="2">
    <citation type="submission" date="2018-11" db="EMBL/GenBank/DDBJ databases">
        <authorList>
            <consortium name="Pathogen Informatics"/>
        </authorList>
    </citation>
    <scope>NUCLEOTIDE SEQUENCE [LARGE SCALE GENOMIC DNA]</scope>
</reference>